<evidence type="ECO:0000313" key="30">
    <source>
        <dbReference type="Proteomes" id="UP000308444"/>
    </source>
</evidence>
<dbReference type="EMBL" id="LCYI01000019">
    <property type="protein sequence ID" value="KLA30829.1"/>
    <property type="molecule type" value="Genomic_DNA"/>
</dbReference>
<keyword evidence="1" id="KW-0472">Membrane</keyword>
<evidence type="ECO:0000313" key="8">
    <source>
        <dbReference type="EMBL" id="MBK1608624.1"/>
    </source>
</evidence>
<evidence type="ECO:0000313" key="16">
    <source>
        <dbReference type="EMBL" id="QRY16334.1"/>
    </source>
</evidence>
<evidence type="ECO:0000313" key="4">
    <source>
        <dbReference type="EMBL" id="KLA30829.1"/>
    </source>
</evidence>
<evidence type="ECO:0000313" key="31">
    <source>
        <dbReference type="Proteomes" id="UP000321735"/>
    </source>
</evidence>
<dbReference type="Proteomes" id="UP000663613">
    <property type="component" value="Chromosome"/>
</dbReference>
<reference evidence="21 22" key="3">
    <citation type="submission" date="2015-12" db="EMBL/GenBank/DDBJ databases">
        <title>Bacillus cereus Group isolate.</title>
        <authorList>
            <person name="Kovac J."/>
        </authorList>
    </citation>
    <scope>NUCLEOTIDE SEQUENCE [LARGE SCALE GENOMIC DNA]</scope>
    <source>
        <strain evidence="6 21">FSL K6-0073</strain>
        <strain evidence="5 22">FSL W8-0275</strain>
    </source>
</reference>
<evidence type="ECO:0000313" key="21">
    <source>
        <dbReference type="Proteomes" id="UP000075476"/>
    </source>
</evidence>
<dbReference type="Proteomes" id="UP000035214">
    <property type="component" value="Unassembled WGS sequence"/>
</dbReference>
<proteinExistence type="predicted"/>
<evidence type="ECO:0000313" key="34">
    <source>
        <dbReference type="Proteomes" id="UP000613452"/>
    </source>
</evidence>
<evidence type="ECO:0000313" key="12">
    <source>
        <dbReference type="EMBL" id="PFF45422.1"/>
    </source>
</evidence>
<reference evidence="12 25" key="5">
    <citation type="submission" date="2017-09" db="EMBL/GenBank/DDBJ databases">
        <title>Large-scale bioinformatics analysis of Bacillus genomes uncovers conserved roles of natural products in bacterial physiology.</title>
        <authorList>
            <consortium name="Agbiome Team Llc"/>
            <person name="Bleich R.M."/>
            <person name="Kirk G.J."/>
            <person name="Santa Maria K.C."/>
            <person name="Allen S.E."/>
            <person name="Farag S."/>
            <person name="Shank E.A."/>
            <person name="Bowers A."/>
        </authorList>
    </citation>
    <scope>NUCLEOTIDE SEQUENCE [LARGE SCALE GENOMIC DNA]</scope>
    <source>
        <strain evidence="12 25">AFS020204</strain>
    </source>
</reference>
<dbReference type="EMBL" id="SZOH01004858">
    <property type="protein sequence ID" value="TKI82410.1"/>
    <property type="molecule type" value="Genomic_DNA"/>
</dbReference>
<name>A0A063CJA5_BACCE</name>
<evidence type="ECO:0000313" key="6">
    <source>
        <dbReference type="EMBL" id="KXY28204.1"/>
    </source>
</evidence>
<dbReference type="Proteomes" id="UP001197806">
    <property type="component" value="Unassembled WGS sequence"/>
</dbReference>
<dbReference type="Proteomes" id="UP001163707">
    <property type="component" value="Chromosome"/>
</dbReference>
<organism evidence="9 36">
    <name type="scientific">Bacillus cereus</name>
    <dbReference type="NCBI Taxonomy" id="1396"/>
    <lineage>
        <taxon>Bacteria</taxon>
        <taxon>Bacillati</taxon>
        <taxon>Bacillota</taxon>
        <taxon>Bacilli</taxon>
        <taxon>Bacillales</taxon>
        <taxon>Bacillaceae</taxon>
        <taxon>Bacillus</taxon>
        <taxon>Bacillus cereus group</taxon>
    </lineage>
</organism>
<dbReference type="EMBL" id="QSMZ01000022">
    <property type="protein sequence ID" value="KAA6458524.1"/>
    <property type="molecule type" value="Genomic_DNA"/>
</dbReference>
<dbReference type="EMBL" id="NULI01000099">
    <property type="protein sequence ID" value="PGS77958.1"/>
    <property type="molecule type" value="Genomic_DNA"/>
</dbReference>
<dbReference type="Proteomes" id="UP000321735">
    <property type="component" value="Chromosome"/>
</dbReference>
<dbReference type="EMBL" id="CP109872">
    <property type="protein sequence ID" value="UYW69124.1"/>
    <property type="molecule type" value="Genomic_DNA"/>
</dbReference>
<evidence type="ECO:0000313" key="22">
    <source>
        <dbReference type="Proteomes" id="UP000075591"/>
    </source>
</evidence>
<dbReference type="EMBL" id="LOMO01000254">
    <property type="protein sequence ID" value="KXY28204.1"/>
    <property type="molecule type" value="Genomic_DNA"/>
</dbReference>
<reference evidence="18 30" key="8">
    <citation type="journal article" date="2019" name="Environ. Microbiol.">
        <title>An active ?-lactamase is a part of an orchestrated cell wall stress resistance network of Bacillus subtilis and related rhizosphere species.</title>
        <authorList>
            <person name="Bucher T."/>
            <person name="Keren-Paz A."/>
            <person name="Hausser J."/>
            <person name="Olender T."/>
            <person name="Cytryn E."/>
            <person name="Kolodkin-Gal I."/>
        </authorList>
    </citation>
    <scope>NUCLEOTIDE SEQUENCE [LARGE SCALE GENOMIC DNA]</scope>
    <source>
        <strain evidence="18 30">I32</strain>
    </source>
</reference>
<reference evidence="16 35" key="13">
    <citation type="submission" date="2021-02" db="EMBL/GenBank/DDBJ databases">
        <title>Bacillus cereus VKM B-370.</title>
        <authorList>
            <person name="Kazantseva O.A."/>
            <person name="Piligrimova E.G."/>
            <person name="Buzikov R.M."/>
            <person name="Shadrin A.M."/>
        </authorList>
    </citation>
    <scope>NUCLEOTIDE SEQUENCE [LARGE SCALE GENOMIC DNA]</scope>
    <source>
        <strain evidence="16 35">VKM B-370</strain>
    </source>
</reference>
<dbReference type="Proteomes" id="UP000076501">
    <property type="component" value="Unassembled WGS sequence"/>
</dbReference>
<dbReference type="Pfam" id="PF04070">
    <property type="entry name" value="DUF378"/>
    <property type="match status" value="1"/>
</dbReference>
<reference evidence="3 33" key="10">
    <citation type="submission" date="2019-10" db="EMBL/GenBank/DDBJ databases">
        <title>Bacillus from the desert of Cuatro Cinegas, Coahuila.</title>
        <authorList>
            <person name="Olmedo-Alvarez G."/>
            <person name="Saldana S."/>
            <person name="Barcelo D."/>
        </authorList>
    </citation>
    <scope>NUCLEOTIDE SEQUENCE [LARGE SCALE GENOMIC DNA]</scope>
    <source>
        <strain evidence="3 33">CH417_13T</strain>
    </source>
</reference>
<evidence type="ECO:0000313" key="36">
    <source>
        <dbReference type="Proteomes" id="UP001197806"/>
    </source>
</evidence>
<reference evidence="17 29" key="9">
    <citation type="submission" date="2019-01" db="EMBL/GenBank/DDBJ databases">
        <title>Draft genome sequence of heavy metal resistant Bacillus cereus NWUAB01.</title>
        <authorList>
            <person name="Babalola O."/>
            <person name="Aremu B.R."/>
            <person name="Ayangbenro A.S."/>
        </authorList>
    </citation>
    <scope>NUCLEOTIDE SEQUENCE [LARGE SCALE GENOMIC DNA]</scope>
    <source>
        <strain evidence="17 29">NWUAB01</strain>
    </source>
</reference>
<keyword evidence="1" id="KW-1133">Transmembrane helix</keyword>
<evidence type="ECO:0000313" key="10">
    <source>
        <dbReference type="EMBL" id="PEA00059.1"/>
    </source>
</evidence>
<gene>
    <name evidence="6" type="ORF">AT268_04515</name>
    <name evidence="5" type="ORF">AT274_25510</name>
    <name evidence="4" type="ORF">B4077_4049</name>
    <name evidence="7" type="ORF">B4082_0098</name>
    <name evidence="11" type="ORF">CN290_06340</name>
    <name evidence="12" type="ORF">CN357_22675</name>
    <name evidence="14" type="ORF">COC69_17760</name>
    <name evidence="13" type="ORF">COK98_17270</name>
    <name evidence="10" type="ORF">CON36_04095</name>
    <name evidence="15" type="ORF">D0437_15520</name>
    <name evidence="17" type="ORF">DR116_0005540</name>
    <name evidence="2" type="ORF">DX932_21710</name>
    <name evidence="3" type="ORF">F8172_13795</name>
    <name evidence="18" type="ORF">FC695_42045</name>
    <name evidence="9" type="ORF">H7U08_27200</name>
    <name evidence="8" type="ORF">JCR31_11955</name>
    <name evidence="16" type="ORF">JTF64_03495</name>
    <name evidence="19" type="ORF">OK229_25935</name>
</gene>
<dbReference type="Proteomes" id="UP000224203">
    <property type="component" value="Unassembled WGS sequence"/>
</dbReference>
<dbReference type="Proteomes" id="UP000220210">
    <property type="component" value="Unassembled WGS sequence"/>
</dbReference>
<reference evidence="4 20" key="1">
    <citation type="submission" date="2015-04" db="EMBL/GenBank/DDBJ databases">
        <title>Draft Genome Sequences of Eight Spore-Forming Food Isolates of Bacillus cereus Genome sequencing.</title>
        <authorList>
            <person name="Krawcyk A.O."/>
            <person name="de Jong A."/>
            <person name="Eijlander R.T."/>
            <person name="Berendsen E.M."/>
            <person name="Holsappel S."/>
            <person name="Wells-Bennik M."/>
            <person name="Kuipers O.P."/>
        </authorList>
    </citation>
    <scope>NUCLEOTIDE SEQUENCE [LARGE SCALE GENOMIC DNA]</scope>
    <source>
        <strain evidence="4 20">B4077</strain>
    </source>
</reference>
<reference evidence="8 34" key="12">
    <citation type="submission" date="2020-12" db="EMBL/GenBank/DDBJ databases">
        <title>Genome assembly for a thermostable protease producing Bacillus cereus MAKP1 strain isolated from chicken gut.</title>
        <authorList>
            <person name="Malaviya A."/>
        </authorList>
    </citation>
    <scope>NUCLEOTIDE SEQUENCE [LARGE SCALE GENOMIC DNA]</scope>
    <source>
        <strain evidence="8 34">MAKP1</strain>
    </source>
</reference>
<dbReference type="PATRIC" id="fig|1396.419.peg.3307"/>
<dbReference type="Proteomes" id="UP000226257">
    <property type="component" value="Unassembled WGS sequence"/>
</dbReference>
<dbReference type="EMBL" id="LOMT01000111">
    <property type="protein sequence ID" value="KXX92267.1"/>
    <property type="molecule type" value="Genomic_DNA"/>
</dbReference>
<evidence type="ECO:0000313" key="32">
    <source>
        <dbReference type="Proteomes" id="UP000323321"/>
    </source>
</evidence>
<reference evidence="7 23" key="2">
    <citation type="submission" date="2015-09" db="EMBL/GenBank/DDBJ databases">
        <title>Bacillus cereus food isolates.</title>
        <authorList>
            <person name="Boekhorst J."/>
        </authorList>
    </citation>
    <scope>NUCLEOTIDE SEQUENCE [LARGE SCALE GENOMIC DNA]</scope>
    <source>
        <strain evidence="7 23">B4082</strain>
    </source>
</reference>
<dbReference type="EMBL" id="CP070339">
    <property type="protein sequence ID" value="QRY16334.1"/>
    <property type="molecule type" value="Genomic_DNA"/>
</dbReference>
<evidence type="ECO:0000313" key="35">
    <source>
        <dbReference type="Proteomes" id="UP000663613"/>
    </source>
</evidence>
<dbReference type="EMBL" id="NTSO01000016">
    <property type="protein sequence ID" value="PFF45422.1"/>
    <property type="molecule type" value="Genomic_DNA"/>
</dbReference>
<evidence type="ECO:0000313" key="2">
    <source>
        <dbReference type="EMBL" id="KAA6458524.1"/>
    </source>
</evidence>
<sequence length="63" mass="7356">MKFLSYLTVILVILGGLNWLFVALDYNVVEKWFGSMPALVDTIYWLIGLSAIYQIFDRFFTDN</sequence>
<reference evidence="9" key="11">
    <citation type="submission" date="2020-08" db="EMBL/GenBank/DDBJ databases">
        <title>Fungal Genomes of the International Space Station.</title>
        <authorList>
            <person name="Seuylemezian A."/>
            <person name="Singh N.K."/>
            <person name="Wood J."/>
            <person name="Venkateswaran K."/>
        </authorList>
    </citation>
    <scope>NUCLEOTIDE SEQUENCE</scope>
    <source>
        <strain evidence="9">I2-B2</strain>
    </source>
</reference>
<evidence type="ECO:0000313" key="24">
    <source>
        <dbReference type="Proteomes" id="UP000219922"/>
    </source>
</evidence>
<evidence type="ECO:0000313" key="33">
    <source>
        <dbReference type="Proteomes" id="UP000475765"/>
    </source>
</evidence>
<dbReference type="EMBL" id="JAEFBZ010000001">
    <property type="protein sequence ID" value="MBK1608624.1"/>
    <property type="molecule type" value="Genomic_DNA"/>
</dbReference>
<evidence type="ECO:0000313" key="15">
    <source>
        <dbReference type="EMBL" id="QDZ74411.1"/>
    </source>
</evidence>
<dbReference type="Proteomes" id="UP000075476">
    <property type="component" value="Unassembled WGS sequence"/>
</dbReference>
<feature type="transmembrane region" description="Helical" evidence="1">
    <location>
        <begin position="38"/>
        <end position="56"/>
    </location>
</feature>
<evidence type="ECO:0000256" key="1">
    <source>
        <dbReference type="SAM" id="Phobius"/>
    </source>
</evidence>
<dbReference type="Proteomes" id="UP000220226">
    <property type="component" value="Unassembled WGS sequence"/>
</dbReference>
<dbReference type="Proteomes" id="UP000219922">
    <property type="component" value="Unassembled WGS sequence"/>
</dbReference>
<dbReference type="Proteomes" id="UP000323321">
    <property type="component" value="Unassembled WGS sequence"/>
</dbReference>
<dbReference type="EMBL" id="LJKA01000001">
    <property type="protein sequence ID" value="KZD41975.1"/>
    <property type="molecule type" value="Genomic_DNA"/>
</dbReference>
<keyword evidence="1" id="KW-0812">Transmembrane</keyword>
<dbReference type="Proteomes" id="UP000253597">
    <property type="component" value="Unassembled WGS sequence"/>
</dbReference>
<dbReference type="EMBL" id="NVMX01000005">
    <property type="protein sequence ID" value="PEA00059.1"/>
    <property type="molecule type" value="Genomic_DNA"/>
</dbReference>
<dbReference type="AlphaFoldDB" id="A0A063CJA5"/>
<accession>A0A063CJA5</accession>
<reference evidence="24 26" key="4">
    <citation type="submission" date="2017-09" db="EMBL/GenBank/DDBJ databases">
        <title>Large-scale bioinformatics analysis of Bacillus genomes uncovers conserved roles of natural products in bacterial physiology.</title>
        <authorList>
            <consortium name="Agbiome Team Llc"/>
            <person name="Bleich R.M."/>
            <person name="Grubbs K.J."/>
            <person name="Santa Maria K.C."/>
            <person name="Allen S.E."/>
            <person name="Farag S."/>
            <person name="Shank E.A."/>
            <person name="Bowers A."/>
        </authorList>
    </citation>
    <scope>NUCLEOTIDE SEQUENCE [LARGE SCALE GENOMIC DNA]</scope>
    <source>
        <strain evidence="11 26">AFS025165</strain>
        <strain evidence="14 27">AFS041711</strain>
        <strain evidence="13 28">AFS060282</strain>
        <strain evidence="10 24">AFS092789</strain>
    </source>
</reference>
<evidence type="ECO:0000313" key="19">
    <source>
        <dbReference type="EMBL" id="UYW69124.1"/>
    </source>
</evidence>
<evidence type="ECO:0000313" key="13">
    <source>
        <dbReference type="EMBL" id="PFV06293.1"/>
    </source>
</evidence>
<reference evidence="2 32" key="6">
    <citation type="submission" date="2018-08" db="EMBL/GenBank/DDBJ databases">
        <title>Bacillus phenotypic plasticity.</title>
        <authorList>
            <person name="Hurtado E."/>
        </authorList>
    </citation>
    <scope>NUCLEOTIDE SEQUENCE [LARGE SCALE GENOMIC DNA]</scope>
    <source>
        <strain evidence="2 32">111b</strain>
    </source>
</reference>
<protein>
    <submittedName>
        <fullName evidence="9">DUF378 domain-containing protein</fullName>
    </submittedName>
</protein>
<evidence type="ECO:0000313" key="14">
    <source>
        <dbReference type="EMBL" id="PGS77958.1"/>
    </source>
</evidence>
<evidence type="ECO:0000313" key="23">
    <source>
        <dbReference type="Proteomes" id="UP000076501"/>
    </source>
</evidence>
<dbReference type="Proteomes" id="UP000613452">
    <property type="component" value="Unassembled WGS sequence"/>
</dbReference>
<evidence type="ECO:0000313" key="18">
    <source>
        <dbReference type="EMBL" id="TKI82410.1"/>
    </source>
</evidence>
<evidence type="ECO:0000313" key="3">
    <source>
        <dbReference type="EMBL" id="KAB2395472.1"/>
    </source>
</evidence>
<evidence type="ECO:0000313" key="7">
    <source>
        <dbReference type="EMBL" id="KZD41975.1"/>
    </source>
</evidence>
<dbReference type="GeneID" id="301197079"/>
<evidence type="ECO:0000313" key="29">
    <source>
        <dbReference type="Proteomes" id="UP000253597"/>
    </source>
</evidence>
<dbReference type="eggNOG" id="COG2155">
    <property type="taxonomic scope" value="Bacteria"/>
</dbReference>
<dbReference type="EMBL" id="JACLPZ010000045">
    <property type="protein sequence ID" value="MBY0040191.1"/>
    <property type="molecule type" value="Genomic_DNA"/>
</dbReference>
<dbReference type="EMBL" id="NVDQ01000026">
    <property type="protein sequence ID" value="PFV06293.1"/>
    <property type="molecule type" value="Genomic_DNA"/>
</dbReference>
<dbReference type="Proteomes" id="UP000475765">
    <property type="component" value="Unassembled WGS sequence"/>
</dbReference>
<reference evidence="19" key="14">
    <citation type="submission" date="2023-02" db="EMBL/GenBank/DDBJ databases">
        <title>Complete Genome Sequence of Bacillus cereus sensu lato isolate BC38B from pepper closely related to the Bacillus anthracis clade.</title>
        <authorList>
            <person name="Abdelli M."/>
            <person name="Cerar Kisek T."/>
            <person name="Falaise C."/>
            <person name="Cumont A."/>
            <person name="Giraud M."/>
            <person name="Chatoux J."/>
            <person name="Rogee S."/>
            <person name="Dadvisard M."/>
            <person name="Larigauderie G."/>
            <person name="Raynaud F."/>
            <person name="Godic Torkar K."/>
            <person name="Ramisse V."/>
        </authorList>
    </citation>
    <scope>NUCLEOTIDE SEQUENCE</scope>
    <source>
        <strain evidence="19">BC38B</strain>
    </source>
</reference>
<evidence type="ECO:0000313" key="28">
    <source>
        <dbReference type="Proteomes" id="UP000226257"/>
    </source>
</evidence>
<evidence type="ECO:0000313" key="20">
    <source>
        <dbReference type="Proteomes" id="UP000035214"/>
    </source>
</evidence>
<dbReference type="Proteomes" id="UP000075591">
    <property type="component" value="Unassembled WGS sequence"/>
</dbReference>
<dbReference type="OMA" id="NVIENWF"/>
<dbReference type="KEGG" id="bcef:BcrFT9_02526"/>
<dbReference type="PANTHER" id="PTHR37304">
    <property type="entry name" value="MEMBRANE PROTEIN-RELATED"/>
    <property type="match status" value="1"/>
</dbReference>
<dbReference type="EMBL" id="CP031778">
    <property type="protein sequence ID" value="QDZ74411.1"/>
    <property type="molecule type" value="Genomic_DNA"/>
</dbReference>
<dbReference type="EMBL" id="QNGD03000002">
    <property type="protein sequence ID" value="RWQ76897.1"/>
    <property type="molecule type" value="Genomic_DNA"/>
</dbReference>
<evidence type="ECO:0000313" key="26">
    <source>
        <dbReference type="Proteomes" id="UP000220226"/>
    </source>
</evidence>
<evidence type="ECO:0000313" key="27">
    <source>
        <dbReference type="Proteomes" id="UP000224203"/>
    </source>
</evidence>
<dbReference type="Proteomes" id="UP000308444">
    <property type="component" value="Unassembled WGS sequence"/>
</dbReference>
<dbReference type="RefSeq" id="WP_000670803.1">
    <property type="nucleotide sequence ID" value="NZ_AP022857.1"/>
</dbReference>
<evidence type="ECO:0000313" key="11">
    <source>
        <dbReference type="EMBL" id="PFC76364.1"/>
    </source>
</evidence>
<dbReference type="PANTHER" id="PTHR37304:SF1">
    <property type="entry name" value="MEMBRANE PROTEIN"/>
    <property type="match status" value="1"/>
</dbReference>
<feature type="transmembrane region" description="Helical" evidence="1">
    <location>
        <begin position="6"/>
        <end position="26"/>
    </location>
</feature>
<dbReference type="EMBL" id="NTQT01000008">
    <property type="protein sequence ID" value="PFC76364.1"/>
    <property type="molecule type" value="Genomic_DNA"/>
</dbReference>
<evidence type="ECO:0000313" key="5">
    <source>
        <dbReference type="EMBL" id="KXX92267.1"/>
    </source>
</evidence>
<evidence type="ECO:0000313" key="25">
    <source>
        <dbReference type="Proteomes" id="UP000220210"/>
    </source>
</evidence>
<evidence type="ECO:0000313" key="17">
    <source>
        <dbReference type="EMBL" id="RWQ76897.1"/>
    </source>
</evidence>
<evidence type="ECO:0000313" key="9">
    <source>
        <dbReference type="EMBL" id="MBY0040191.1"/>
    </source>
</evidence>
<dbReference type="EMBL" id="WBPP01000016">
    <property type="protein sequence ID" value="KAB2395472.1"/>
    <property type="molecule type" value="Genomic_DNA"/>
</dbReference>
<dbReference type="InterPro" id="IPR007211">
    <property type="entry name" value="DUF378"/>
</dbReference>
<reference evidence="15 31" key="7">
    <citation type="journal article" date="2019" name="Ecotoxicol. Environ. Saf.">
        <title>Microbial characterization of heavy metal resistant bacterial strains isolated from an electroplating wastewater treatment plant.</title>
        <authorList>
            <person name="Cai X."/>
            <person name="Zheng X."/>
            <person name="Zhang D."/>
            <person name="Iqbal W."/>
            <person name="Liu C."/>
            <person name="Yang B."/>
            <person name="Zhao X."/>
            <person name="Lu X."/>
            <person name="Mao Y."/>
        </authorList>
    </citation>
    <scope>NUCLEOTIDE SEQUENCE [LARGE SCALE GENOMIC DNA]</scope>
    <source>
        <strain evidence="15 31">Co1-1</strain>
    </source>
</reference>